<dbReference type="SUPFAM" id="SSF48452">
    <property type="entry name" value="TPR-like"/>
    <property type="match status" value="1"/>
</dbReference>
<sequence>MASFSLVISCPIAESIAKPPIVNSDNRDWAAELVHFWFRELDSTDWYNGSARVDDILRERFAGDLTQLADGDSADFLTDPKTAQAAILLFDQVPRNIHRKSALAFASDPLARAITDGVIERGWLATFAERERQFVLMPLMHSEQLADQDLSVALFEQHAPGALPFAQSHREMIARFGRFPHRNNVLGRETTTEEQAAIDSGFSW</sequence>
<dbReference type="Pfam" id="PF06041">
    <property type="entry name" value="DUF924"/>
    <property type="match status" value="1"/>
</dbReference>
<evidence type="ECO:0000313" key="1">
    <source>
        <dbReference type="EMBL" id="TMM48416.1"/>
    </source>
</evidence>
<evidence type="ECO:0000313" key="2">
    <source>
        <dbReference type="Proteomes" id="UP000309668"/>
    </source>
</evidence>
<dbReference type="Gene3D" id="1.25.40.10">
    <property type="entry name" value="Tetratricopeptide repeat domain"/>
    <property type="match status" value="1"/>
</dbReference>
<name>A0A5S3P646_9SPHN</name>
<reference evidence="1 2" key="1">
    <citation type="submission" date="2019-05" db="EMBL/GenBank/DDBJ databases">
        <title>Erythrobacter marisflavi sp. nov., isolated from isolated from water of an estuary environment.</title>
        <authorList>
            <person name="Yoon J.-H."/>
        </authorList>
    </citation>
    <scope>NUCLEOTIDE SEQUENCE [LARGE SCALE GENOMIC DNA]</scope>
    <source>
        <strain evidence="1 2">KEM-5</strain>
    </source>
</reference>
<organism evidence="1 2">
    <name type="scientific">Qipengyuania marisflavi</name>
    <dbReference type="NCBI Taxonomy" id="2486356"/>
    <lineage>
        <taxon>Bacteria</taxon>
        <taxon>Pseudomonadati</taxon>
        <taxon>Pseudomonadota</taxon>
        <taxon>Alphaproteobacteria</taxon>
        <taxon>Sphingomonadales</taxon>
        <taxon>Erythrobacteraceae</taxon>
        <taxon>Qipengyuania</taxon>
    </lineage>
</organism>
<comment type="caution">
    <text evidence="1">The sequence shown here is derived from an EMBL/GenBank/DDBJ whole genome shotgun (WGS) entry which is preliminary data.</text>
</comment>
<dbReference type="AlphaFoldDB" id="A0A5S3P646"/>
<dbReference type="InterPro" id="IPR010323">
    <property type="entry name" value="DUF924"/>
</dbReference>
<gene>
    <name evidence="1" type="ORF">FEV51_09090</name>
</gene>
<keyword evidence="2" id="KW-1185">Reference proteome</keyword>
<proteinExistence type="predicted"/>
<dbReference type="OrthoDB" id="7593450at2"/>
<dbReference type="InterPro" id="IPR011990">
    <property type="entry name" value="TPR-like_helical_dom_sf"/>
</dbReference>
<dbReference type="Gene3D" id="1.20.58.320">
    <property type="entry name" value="TPR-like"/>
    <property type="match status" value="1"/>
</dbReference>
<dbReference type="Proteomes" id="UP000309668">
    <property type="component" value="Unassembled WGS sequence"/>
</dbReference>
<accession>A0A5S3P646</accession>
<dbReference type="EMBL" id="VCAO01000003">
    <property type="protein sequence ID" value="TMM48416.1"/>
    <property type="molecule type" value="Genomic_DNA"/>
</dbReference>
<protein>
    <submittedName>
        <fullName evidence="1">DUF924 domain-containing protein</fullName>
    </submittedName>
</protein>